<name>A0A3N4I8N1_ASCIM</name>
<keyword evidence="2" id="KW-1185">Reference proteome</keyword>
<evidence type="ECO:0000313" key="2">
    <source>
        <dbReference type="Proteomes" id="UP000275078"/>
    </source>
</evidence>
<dbReference type="EMBL" id="ML119683">
    <property type="protein sequence ID" value="RPA80998.1"/>
    <property type="molecule type" value="Genomic_DNA"/>
</dbReference>
<organism evidence="1 2">
    <name type="scientific">Ascobolus immersus RN42</name>
    <dbReference type="NCBI Taxonomy" id="1160509"/>
    <lineage>
        <taxon>Eukaryota</taxon>
        <taxon>Fungi</taxon>
        <taxon>Dikarya</taxon>
        <taxon>Ascomycota</taxon>
        <taxon>Pezizomycotina</taxon>
        <taxon>Pezizomycetes</taxon>
        <taxon>Pezizales</taxon>
        <taxon>Ascobolaceae</taxon>
        <taxon>Ascobolus</taxon>
    </lineage>
</organism>
<sequence>MEPNDVMARAIESGRKSDRHCGGREIEDLLGRIFHSEADQDMFLSIMSKLLDTFLEIRKISPLKGFEVSFRAIDKMLRRCVEPSSNMSKKRTSHTGISRKDANHVRARHSWRCQCKYLFTDSVSNYRLQISLQQDISHRFRVACRQTYPTSYCTREARSG</sequence>
<dbReference type="Proteomes" id="UP000275078">
    <property type="component" value="Unassembled WGS sequence"/>
</dbReference>
<accession>A0A3N4I8N1</accession>
<dbReference type="AlphaFoldDB" id="A0A3N4I8N1"/>
<reference evidence="1 2" key="1">
    <citation type="journal article" date="2018" name="Nat. Ecol. Evol.">
        <title>Pezizomycetes genomes reveal the molecular basis of ectomycorrhizal truffle lifestyle.</title>
        <authorList>
            <person name="Murat C."/>
            <person name="Payen T."/>
            <person name="Noel B."/>
            <person name="Kuo A."/>
            <person name="Morin E."/>
            <person name="Chen J."/>
            <person name="Kohler A."/>
            <person name="Krizsan K."/>
            <person name="Balestrini R."/>
            <person name="Da Silva C."/>
            <person name="Montanini B."/>
            <person name="Hainaut M."/>
            <person name="Levati E."/>
            <person name="Barry K.W."/>
            <person name="Belfiori B."/>
            <person name="Cichocki N."/>
            <person name="Clum A."/>
            <person name="Dockter R.B."/>
            <person name="Fauchery L."/>
            <person name="Guy J."/>
            <person name="Iotti M."/>
            <person name="Le Tacon F."/>
            <person name="Lindquist E.A."/>
            <person name="Lipzen A."/>
            <person name="Malagnac F."/>
            <person name="Mello A."/>
            <person name="Molinier V."/>
            <person name="Miyauchi S."/>
            <person name="Poulain J."/>
            <person name="Riccioni C."/>
            <person name="Rubini A."/>
            <person name="Sitrit Y."/>
            <person name="Splivallo R."/>
            <person name="Traeger S."/>
            <person name="Wang M."/>
            <person name="Zifcakova L."/>
            <person name="Wipf D."/>
            <person name="Zambonelli A."/>
            <person name="Paolocci F."/>
            <person name="Nowrousian M."/>
            <person name="Ottonello S."/>
            <person name="Baldrian P."/>
            <person name="Spatafora J.W."/>
            <person name="Henrissat B."/>
            <person name="Nagy L.G."/>
            <person name="Aury J.M."/>
            <person name="Wincker P."/>
            <person name="Grigoriev I.V."/>
            <person name="Bonfante P."/>
            <person name="Martin F.M."/>
        </authorList>
    </citation>
    <scope>NUCLEOTIDE SEQUENCE [LARGE SCALE GENOMIC DNA]</scope>
    <source>
        <strain evidence="1 2">RN42</strain>
    </source>
</reference>
<evidence type="ECO:0000313" key="1">
    <source>
        <dbReference type="EMBL" id="RPA80998.1"/>
    </source>
</evidence>
<gene>
    <name evidence="1" type="ORF">BJ508DRAFT_117996</name>
</gene>
<protein>
    <submittedName>
        <fullName evidence="1">Uncharacterized protein</fullName>
    </submittedName>
</protein>
<proteinExistence type="predicted"/>